<feature type="binding site" evidence="7">
    <location>
        <begin position="556"/>
        <end position="563"/>
    </location>
    <ligand>
        <name>ATP</name>
        <dbReference type="ChEBI" id="CHEBI:30616"/>
    </ligand>
</feature>
<feature type="region of interest" description="Disordered" evidence="9">
    <location>
        <begin position="992"/>
        <end position="1045"/>
    </location>
</feature>
<dbReference type="PROSITE" id="PS50067">
    <property type="entry name" value="KINESIN_MOTOR_2"/>
    <property type="match status" value="1"/>
</dbReference>
<evidence type="ECO:0000313" key="11">
    <source>
        <dbReference type="EMBL" id="GMH24135.1"/>
    </source>
</evidence>
<dbReference type="SUPFAM" id="SSF52540">
    <property type="entry name" value="P-loop containing nucleoside triphosphate hydrolases"/>
    <property type="match status" value="1"/>
</dbReference>
<comment type="caution">
    <text evidence="11">The sequence shown here is derived from an EMBL/GenBank/DDBJ whole genome shotgun (WGS) entry which is preliminary data.</text>
</comment>
<dbReference type="InterPro" id="IPR036961">
    <property type="entry name" value="Kinesin_motor_dom_sf"/>
</dbReference>
<keyword evidence="12" id="KW-1185">Reference proteome</keyword>
<feature type="compositionally biased region" description="Polar residues" evidence="9">
    <location>
        <begin position="1020"/>
        <end position="1029"/>
    </location>
</feature>
<dbReference type="PROSITE" id="PS00411">
    <property type="entry name" value="KINESIN_MOTOR_1"/>
    <property type="match status" value="1"/>
</dbReference>
<dbReference type="Pfam" id="PF11721">
    <property type="entry name" value="Malectin"/>
    <property type="match status" value="1"/>
</dbReference>
<evidence type="ECO:0000313" key="12">
    <source>
        <dbReference type="Proteomes" id="UP001279734"/>
    </source>
</evidence>
<sequence length="1126" mass="127656">MSPLNPTKERSKALPEKKIQISALCYPLVNDSTTSLLPQIHHFFCMEGAENDSVYQESEALSSDASISRVFDWEQEAAKSDQSFFTDSKPLIQEDKYCSMDEGGQSLGDSMICELGSRLVPTGFSRSSCTDEIIMFVNAGGEAPREADSRVKFIVDAYYEGGDAIRTDERITEAGDYPFIYQSARLGNFRYQLNNLTPGDYFVDLHFIEIINTNGPKGLRVFNVFIQSEKVLSEFDIFAVVGANKPLQFVDFRLSVKDDGKIVIKFEEVLGSPVVSGICIRRAPKLSDSQLVNNYIRCKNCAAEVEVPLTQEKGMRLKTIAKYEKKIEELRLLCQRKTDECYQAWMSLTAANKQLEKVRMEVDNNSLQTYSLERQVEKQVEELRALSNSYEHDKKHWMTVITYFEERLKQMKQEHSQLSWEAHKCVDAIPELNKMVFAVQSLVFQCEDLKEKYIEEQTKRKKLYNEVQEAKGNIRVFCRCRPLNKQEQSAGCATVVDFERVSDGEIGILTSGSTKKTFKFDRVYTPKDDQVDVFADASPMIVSVLDGYNVCLFAYGQTGTGKTFTMEGTLENRGVNYRTLEQLFETAKERNDAFQYNISVSVLEVYNEQIRDLLATPSTTKRLEIKQASEGSQHVPGIVEAKVENIKEVWNVLQAGSNARAVGSNNVNEHSSRSHCMLCVMVRARNLMNGECTKSKLWLVDLAGSERLAKTDIQGERLKEAQNINRSLSALGDVISALSNKSSHIPYRNSKLTHLLQDSLGGNSKTLMFVQISPSEQDLGETISSLNFASRVRGIDLGPAKRQTDTSELQKTKMLLDKARQESRSKDESIRKLEESLQISENKARSKDQTCKNQHERIRELEDQLELKVALHSHVEKQISLLQESLKGREDFARLFSIRELENKLREQEQSDSTAVQQVRDLEKKLQDQVQESESYSLSLQKKIIELERKLIERENNPESSTLNQKIKELEDKLRKQLDPCLEPTLRPTDCGQVFGANRNAAKPGSTDEMRSEVDPSVLRSLNSSNGVSSHRPLSPEGSAISSDLRRKREFRNGYVENNLPISAPLVPDKKIRKSDPPKSFAVTQVGTRVAKPVAVSRRSLLNNSRINRDNQVQGRDIKKKSWCNF</sequence>
<dbReference type="FunFam" id="3.40.850.10:FF:000057">
    <property type="entry name" value="kinesin-like protein KIN-14R"/>
    <property type="match status" value="1"/>
</dbReference>
<feature type="domain" description="Kinesin motor" evidence="10">
    <location>
        <begin position="473"/>
        <end position="795"/>
    </location>
</feature>
<organism evidence="11 12">
    <name type="scientific">Nepenthes gracilis</name>
    <name type="common">Slender pitcher plant</name>
    <dbReference type="NCBI Taxonomy" id="150966"/>
    <lineage>
        <taxon>Eukaryota</taxon>
        <taxon>Viridiplantae</taxon>
        <taxon>Streptophyta</taxon>
        <taxon>Embryophyta</taxon>
        <taxon>Tracheophyta</taxon>
        <taxon>Spermatophyta</taxon>
        <taxon>Magnoliopsida</taxon>
        <taxon>eudicotyledons</taxon>
        <taxon>Gunneridae</taxon>
        <taxon>Pentapetalae</taxon>
        <taxon>Caryophyllales</taxon>
        <taxon>Nepenthaceae</taxon>
        <taxon>Nepenthes</taxon>
    </lineage>
</organism>
<name>A0AAD3Y1M3_NEPGR</name>
<dbReference type="Gene3D" id="2.60.120.430">
    <property type="entry name" value="Galactose-binding lectin"/>
    <property type="match status" value="1"/>
</dbReference>
<evidence type="ECO:0000256" key="3">
    <source>
        <dbReference type="ARBA" id="ARBA00022741"/>
    </source>
</evidence>
<dbReference type="Gene3D" id="3.40.850.10">
    <property type="entry name" value="Kinesin motor domain"/>
    <property type="match status" value="1"/>
</dbReference>
<evidence type="ECO:0000256" key="2">
    <source>
        <dbReference type="ARBA" id="ARBA00022701"/>
    </source>
</evidence>
<dbReference type="GO" id="GO:0007018">
    <property type="term" value="P:microtubule-based movement"/>
    <property type="evidence" value="ECO:0007669"/>
    <property type="project" value="InterPro"/>
</dbReference>
<dbReference type="CDD" id="cd01366">
    <property type="entry name" value="KISc_C_terminal"/>
    <property type="match status" value="1"/>
</dbReference>
<protein>
    <recommendedName>
        <fullName evidence="10">Kinesin motor domain-containing protein</fullName>
    </recommendedName>
</protein>
<dbReference type="Pfam" id="PF00225">
    <property type="entry name" value="Kinesin"/>
    <property type="match status" value="1"/>
</dbReference>
<dbReference type="SMART" id="SM00129">
    <property type="entry name" value="KISc"/>
    <property type="match status" value="1"/>
</dbReference>
<keyword evidence="2" id="KW-0493">Microtubule</keyword>
<dbReference type="GO" id="GO:0005874">
    <property type="term" value="C:microtubule"/>
    <property type="evidence" value="ECO:0007669"/>
    <property type="project" value="UniProtKB-KW"/>
</dbReference>
<dbReference type="PRINTS" id="PR00380">
    <property type="entry name" value="KINESINHEAVY"/>
</dbReference>
<dbReference type="AlphaFoldDB" id="A0AAD3Y1M3"/>
<dbReference type="PANTHER" id="PTHR47972:SF18">
    <property type="entry name" value="KINESIN-LIKE PROTEIN KIN-14R"/>
    <property type="match status" value="1"/>
</dbReference>
<evidence type="ECO:0000256" key="4">
    <source>
        <dbReference type="ARBA" id="ARBA00022840"/>
    </source>
</evidence>
<feature type="coiled-coil region" evidence="8">
    <location>
        <begin position="816"/>
        <end position="864"/>
    </location>
</feature>
<dbReference type="GO" id="GO:0003777">
    <property type="term" value="F:microtubule motor activity"/>
    <property type="evidence" value="ECO:0007669"/>
    <property type="project" value="InterPro"/>
</dbReference>
<dbReference type="InterPro" id="IPR021720">
    <property type="entry name" value="Malectin_dom"/>
</dbReference>
<comment type="similarity">
    <text evidence="1">Belongs to the TRAFAC class myosin-kinesin ATPase superfamily. Kinesin family. KIN-14 subfamily.</text>
</comment>
<evidence type="ECO:0000256" key="8">
    <source>
        <dbReference type="SAM" id="Coils"/>
    </source>
</evidence>
<accession>A0AAD3Y1M3</accession>
<reference evidence="11" key="1">
    <citation type="submission" date="2023-05" db="EMBL/GenBank/DDBJ databases">
        <title>Nepenthes gracilis genome sequencing.</title>
        <authorList>
            <person name="Fukushima K."/>
        </authorList>
    </citation>
    <scope>NUCLEOTIDE SEQUENCE</scope>
    <source>
        <strain evidence="11">SING2019-196</strain>
    </source>
</reference>
<feature type="coiled-coil region" evidence="8">
    <location>
        <begin position="446"/>
        <end position="473"/>
    </location>
</feature>
<dbReference type="InterPro" id="IPR027417">
    <property type="entry name" value="P-loop_NTPase"/>
</dbReference>
<gene>
    <name evidence="11" type="ORF">Nepgr_025978</name>
</gene>
<dbReference type="InterPro" id="IPR019821">
    <property type="entry name" value="Kinesin_motor_CS"/>
</dbReference>
<evidence type="ECO:0000256" key="6">
    <source>
        <dbReference type="ARBA" id="ARBA00023175"/>
    </source>
</evidence>
<keyword evidence="3 7" id="KW-0547">Nucleotide-binding</keyword>
<dbReference type="EMBL" id="BSYO01000027">
    <property type="protein sequence ID" value="GMH24135.1"/>
    <property type="molecule type" value="Genomic_DNA"/>
</dbReference>
<evidence type="ECO:0000256" key="7">
    <source>
        <dbReference type="PROSITE-ProRule" id="PRU00283"/>
    </source>
</evidence>
<dbReference type="InterPro" id="IPR027640">
    <property type="entry name" value="Kinesin-like_fam"/>
</dbReference>
<evidence type="ECO:0000256" key="5">
    <source>
        <dbReference type="ARBA" id="ARBA00023054"/>
    </source>
</evidence>
<keyword evidence="4 7" id="KW-0067">ATP-binding</keyword>
<dbReference type="GO" id="GO:0008017">
    <property type="term" value="F:microtubule binding"/>
    <property type="evidence" value="ECO:0007669"/>
    <property type="project" value="InterPro"/>
</dbReference>
<evidence type="ECO:0000256" key="9">
    <source>
        <dbReference type="SAM" id="MobiDB-lite"/>
    </source>
</evidence>
<proteinExistence type="inferred from homology"/>
<dbReference type="InterPro" id="IPR001752">
    <property type="entry name" value="Kinesin_motor_dom"/>
</dbReference>
<dbReference type="PANTHER" id="PTHR47972">
    <property type="entry name" value="KINESIN-LIKE PROTEIN KLP-3"/>
    <property type="match status" value="1"/>
</dbReference>
<keyword evidence="5 8" id="KW-0175">Coiled coil</keyword>
<keyword evidence="6 7" id="KW-0505">Motor protein</keyword>
<evidence type="ECO:0000256" key="1">
    <source>
        <dbReference type="ARBA" id="ARBA00010899"/>
    </source>
</evidence>
<evidence type="ECO:0000259" key="10">
    <source>
        <dbReference type="PROSITE" id="PS50067"/>
    </source>
</evidence>
<dbReference type="GO" id="GO:0005524">
    <property type="term" value="F:ATP binding"/>
    <property type="evidence" value="ECO:0007669"/>
    <property type="project" value="UniProtKB-UniRule"/>
</dbReference>
<dbReference type="Proteomes" id="UP001279734">
    <property type="component" value="Unassembled WGS sequence"/>
</dbReference>